<evidence type="ECO:0000313" key="8">
    <source>
        <dbReference type="RefSeq" id="XP_026103480.1"/>
    </source>
</evidence>
<feature type="domain" description="AIG1-type G" evidence="5">
    <location>
        <begin position="255"/>
        <end position="457"/>
    </location>
</feature>
<name>A0A6P6N513_CARAU</name>
<feature type="compositionally biased region" description="Basic and acidic residues" evidence="4">
    <location>
        <begin position="788"/>
        <end position="808"/>
    </location>
</feature>
<evidence type="ECO:0000256" key="4">
    <source>
        <dbReference type="SAM" id="MobiDB-lite"/>
    </source>
</evidence>
<keyword evidence="6" id="KW-1185">Reference proteome</keyword>
<dbReference type="PANTHER" id="PTHR10903">
    <property type="entry name" value="GTPASE, IMAP FAMILY MEMBER-RELATED"/>
    <property type="match status" value="1"/>
</dbReference>
<evidence type="ECO:0000313" key="7">
    <source>
        <dbReference type="RefSeq" id="XP_026103479.1"/>
    </source>
</evidence>
<evidence type="ECO:0000259" key="5">
    <source>
        <dbReference type="PROSITE" id="PS51720"/>
    </source>
</evidence>
<dbReference type="InterPro" id="IPR045058">
    <property type="entry name" value="GIMA/IAN/Toc"/>
</dbReference>
<reference evidence="7 8" key="1">
    <citation type="submission" date="2025-04" db="UniProtKB">
        <authorList>
            <consortium name="RefSeq"/>
        </authorList>
    </citation>
    <scope>IDENTIFICATION</scope>
    <source>
        <strain evidence="7 8">Wakin</strain>
        <tissue evidence="7 8">Muscle</tissue>
    </source>
</reference>
<evidence type="ECO:0000313" key="9">
    <source>
        <dbReference type="RefSeq" id="XP_026103481.1"/>
    </source>
</evidence>
<feature type="domain" description="AIG1-type G" evidence="5">
    <location>
        <begin position="25"/>
        <end position="224"/>
    </location>
</feature>
<protein>
    <submittedName>
        <fullName evidence="7 8">GTPase IMAP family member 8-like</fullName>
    </submittedName>
</protein>
<evidence type="ECO:0000256" key="3">
    <source>
        <dbReference type="ARBA" id="ARBA00023134"/>
    </source>
</evidence>
<organism evidence="6 9">
    <name type="scientific">Carassius auratus</name>
    <name type="common">Goldfish</name>
    <dbReference type="NCBI Taxonomy" id="7957"/>
    <lineage>
        <taxon>Eukaryota</taxon>
        <taxon>Metazoa</taxon>
        <taxon>Chordata</taxon>
        <taxon>Craniata</taxon>
        <taxon>Vertebrata</taxon>
        <taxon>Euteleostomi</taxon>
        <taxon>Actinopterygii</taxon>
        <taxon>Neopterygii</taxon>
        <taxon>Teleostei</taxon>
        <taxon>Ostariophysi</taxon>
        <taxon>Cypriniformes</taxon>
        <taxon>Cyprinidae</taxon>
        <taxon>Cyprininae</taxon>
        <taxon>Carassius</taxon>
    </lineage>
</organism>
<accession>A0A6P6N513</accession>
<dbReference type="InterPro" id="IPR006703">
    <property type="entry name" value="G_AIG1"/>
</dbReference>
<dbReference type="AlphaFoldDB" id="A0A6P6N513"/>
<sequence length="808" mass="92144">MSDQGKEQSLSTSGSGKRLTEIRIILIGGRELFGREESGKSSTGNIILGRNAFVVGKRTARSVKAEAEVHGRHVTVVDTPGWWWHYDVEDTPKFDRMEIKRSLTQCPPGPHVFLLVIPVDSGFKTIYRTPLQKQLESLSEKIWDYTIVLFSSTSPHDKATFKNSLRLWPDLLWLLKMCQNRYHFLNINNIDDSLQVTTLLEKIEEMVAKNNDNYFVSIPTEDLKKNTTEVKVKPKNLFRKKDRTELQAHIKKQHLTDIHIVILGASWASKSSAGNLILGEDVFDVDESRTTVSCAVRKAQVHGRKLTVVDTPGWYLYNSLEKTSEMDKLEIRRSVYLCPPGPHVILLTIPIAIAFNKLYQIAVDEHMSLFGKNVWSHTIVLFTRGDWLGDTTIEERTEEEGKHLEWLMEQCGHRYHVFNCKQYTDSTQVTELLEKIEDMVMGNNGCQYVPEKENNPSTELELKLKTGKTNMMKVNKKKQILHELLKDNTFSDVRIVLLGLEGAGKSMSGNIILEGIFFEDKLAECVMQQKKVEGYQVSVVNTPNCSEFTLENAKEIFRSVKVCSPGPHAFLLVLPLRVSFTKKAQQTVEDIMNLFGENVWRHTVVVFSYGHWLKDRPAEEYIACEGEALQELVRKCGNRYHVLVNTWSSRSQVKDLLGVIEVMVARNRGEYFTLKKKDRKPPTKTLTEDEWNKREDELIEKMLEAAIMDLDTEWNRPSAKRRNSIDRSINLSEDSLSDSNSAAGADNLHYNSAAKVCQWLRHPKHHAASSGHDTMSITSSYMGINEQGHQDLKMESDGKDAKDTVPET</sequence>
<gene>
    <name evidence="7 8 9" type="primary">LOC113074981</name>
</gene>
<dbReference type="RefSeq" id="XP_026103481.1">
    <property type="nucleotide sequence ID" value="XM_026247696.1"/>
</dbReference>
<keyword evidence="2" id="KW-0547">Nucleotide-binding</keyword>
<dbReference type="SUPFAM" id="SSF52540">
    <property type="entry name" value="P-loop containing nucleoside triphosphate hydrolases"/>
    <property type="match status" value="3"/>
</dbReference>
<dbReference type="OrthoDB" id="9982588at2759"/>
<dbReference type="RefSeq" id="XP_026103480.1">
    <property type="nucleotide sequence ID" value="XM_026247695.1"/>
</dbReference>
<dbReference type="KEGG" id="caua:113074981"/>
<feature type="region of interest" description="Disordered" evidence="4">
    <location>
        <begin position="787"/>
        <end position="808"/>
    </location>
</feature>
<comment type="similarity">
    <text evidence="1">Belongs to the TRAFAC class TrmE-Era-EngA-EngB-Septin-like GTPase superfamily. AIG1/Toc34/Toc159-like paraseptin GTPase family. IAN subfamily.</text>
</comment>
<dbReference type="Proteomes" id="UP000515129">
    <property type="component" value="Unplaced"/>
</dbReference>
<dbReference type="FunFam" id="3.40.50.300:FF:001809">
    <property type="entry name" value="Si:ch1073-365p7.2"/>
    <property type="match status" value="2"/>
</dbReference>
<dbReference type="InterPro" id="IPR027417">
    <property type="entry name" value="P-loop_NTPase"/>
</dbReference>
<evidence type="ECO:0000256" key="2">
    <source>
        <dbReference type="ARBA" id="ARBA00022741"/>
    </source>
</evidence>
<keyword evidence="3" id="KW-0342">GTP-binding</keyword>
<dbReference type="GO" id="GO:0005525">
    <property type="term" value="F:GTP binding"/>
    <property type="evidence" value="ECO:0007669"/>
    <property type="project" value="UniProtKB-KW"/>
</dbReference>
<dbReference type="RefSeq" id="XP_026103479.1">
    <property type="nucleotide sequence ID" value="XM_026247694.1"/>
</dbReference>
<proteinExistence type="inferred from homology"/>
<dbReference type="Pfam" id="PF04548">
    <property type="entry name" value="AIG1"/>
    <property type="match status" value="3"/>
</dbReference>
<evidence type="ECO:0000313" key="6">
    <source>
        <dbReference type="Proteomes" id="UP000515129"/>
    </source>
</evidence>
<feature type="domain" description="AIG1-type G" evidence="5">
    <location>
        <begin position="490"/>
        <end position="681"/>
    </location>
</feature>
<dbReference type="PANTHER" id="PTHR10903:SF107">
    <property type="entry name" value="GTPASE IMAP FAMILY MEMBER 4-LIKE-RELATED"/>
    <property type="match status" value="1"/>
</dbReference>
<evidence type="ECO:0000256" key="1">
    <source>
        <dbReference type="ARBA" id="ARBA00008535"/>
    </source>
</evidence>
<dbReference type="GeneID" id="113074981"/>
<dbReference type="PROSITE" id="PS51720">
    <property type="entry name" value="G_AIG1"/>
    <property type="match status" value="3"/>
</dbReference>
<dbReference type="Gene3D" id="3.40.50.300">
    <property type="entry name" value="P-loop containing nucleotide triphosphate hydrolases"/>
    <property type="match status" value="3"/>
</dbReference>